<reference evidence="1" key="2">
    <citation type="submission" date="2020-09" db="EMBL/GenBank/DDBJ databases">
        <authorList>
            <person name="Sun Q."/>
            <person name="Kim S."/>
        </authorList>
    </citation>
    <scope>NUCLEOTIDE SEQUENCE</scope>
    <source>
        <strain evidence="1">KCTC 12870</strain>
    </source>
</reference>
<evidence type="ECO:0000313" key="1">
    <source>
        <dbReference type="EMBL" id="GHB92006.1"/>
    </source>
</evidence>
<dbReference type="AlphaFoldDB" id="A0A8J3GCY9"/>
<proteinExistence type="predicted"/>
<dbReference type="Gene3D" id="3.40.50.2000">
    <property type="entry name" value="Glycogen Phosphorylase B"/>
    <property type="match status" value="1"/>
</dbReference>
<accession>A0A8J3GCY9</accession>
<dbReference type="EMBL" id="BMXG01000002">
    <property type="protein sequence ID" value="GHB92006.1"/>
    <property type="molecule type" value="Genomic_DNA"/>
</dbReference>
<dbReference type="SUPFAM" id="SSF53756">
    <property type="entry name" value="UDP-Glycosyltransferase/glycogen phosphorylase"/>
    <property type="match status" value="1"/>
</dbReference>
<organism evidence="1 2">
    <name type="scientific">Cerasicoccus arenae</name>
    <dbReference type="NCBI Taxonomy" id="424488"/>
    <lineage>
        <taxon>Bacteria</taxon>
        <taxon>Pseudomonadati</taxon>
        <taxon>Verrucomicrobiota</taxon>
        <taxon>Opitutia</taxon>
        <taxon>Puniceicoccales</taxon>
        <taxon>Cerasicoccaceae</taxon>
        <taxon>Cerasicoccus</taxon>
    </lineage>
</organism>
<name>A0A8J3GCY9_9BACT</name>
<keyword evidence="2" id="KW-1185">Reference proteome</keyword>
<dbReference type="Proteomes" id="UP000642829">
    <property type="component" value="Unassembled WGS sequence"/>
</dbReference>
<sequence>MNIAYVHILPIEYYPPATNTIRILASKQDVQLTVWTSKNLKNRQPFECRGVAIERPQFVVKTDNIFKRVAQSYTWHWYCARAIKRSKADAIISVEPHSALAVWFYYYLLGGRAKLFIHHHEYYAPVDYQRKGMRNVQLASKLEKKHLFPRALWISQTNENRLQFLQRDNPKLATAKLKVWPNYPPRSWHPESTATKKTKPVRMLFVGSASFRDTYIKEIVEWVARHPDDVTLMISGYNIEPAIWEWLNKMAYPNVATNPKGWSYDELPQQLGKYDVGLILYRGNTINFIYNAPNKLFEYWAAGLETWYPQEMKQISEFAERQPTPPLRKMDFSSLDDFQPPVLIPPEAKTTGSDYSCEAAIAPLLDQLSL</sequence>
<evidence type="ECO:0008006" key="3">
    <source>
        <dbReference type="Google" id="ProtNLM"/>
    </source>
</evidence>
<gene>
    <name evidence="1" type="ORF">GCM10007047_03720</name>
</gene>
<dbReference type="RefSeq" id="WP_189511288.1">
    <property type="nucleotide sequence ID" value="NZ_BMXG01000002.1"/>
</dbReference>
<evidence type="ECO:0000313" key="2">
    <source>
        <dbReference type="Proteomes" id="UP000642829"/>
    </source>
</evidence>
<reference evidence="1" key="1">
    <citation type="journal article" date="2014" name="Int. J. Syst. Evol. Microbiol.">
        <title>Complete genome sequence of Corynebacterium casei LMG S-19264T (=DSM 44701T), isolated from a smear-ripened cheese.</title>
        <authorList>
            <consortium name="US DOE Joint Genome Institute (JGI-PGF)"/>
            <person name="Walter F."/>
            <person name="Albersmeier A."/>
            <person name="Kalinowski J."/>
            <person name="Ruckert C."/>
        </authorList>
    </citation>
    <scope>NUCLEOTIDE SEQUENCE</scope>
    <source>
        <strain evidence="1">KCTC 12870</strain>
    </source>
</reference>
<comment type="caution">
    <text evidence="1">The sequence shown here is derived from an EMBL/GenBank/DDBJ whole genome shotgun (WGS) entry which is preliminary data.</text>
</comment>
<protein>
    <recommendedName>
        <fullName evidence="3">Glycosyltransferase</fullName>
    </recommendedName>
</protein>